<evidence type="ECO:0000313" key="2">
    <source>
        <dbReference type="EMBL" id="MCP2261449.1"/>
    </source>
</evidence>
<feature type="compositionally biased region" description="Low complexity" evidence="1">
    <location>
        <begin position="8"/>
        <end position="18"/>
    </location>
</feature>
<gene>
    <name evidence="2" type="ORF">LX15_005175</name>
</gene>
<dbReference type="EMBL" id="JAMTCP010000042">
    <property type="protein sequence ID" value="MCP2261449.1"/>
    <property type="molecule type" value="Genomic_DNA"/>
</dbReference>
<accession>A0ABT1I0Y9</accession>
<dbReference type="RefSeq" id="WP_253672288.1">
    <property type="nucleotide sequence ID" value="NZ_JAMTCP010000042.1"/>
</dbReference>
<reference evidence="2 3" key="1">
    <citation type="submission" date="2022-06" db="EMBL/GenBank/DDBJ databases">
        <title>Genomic Encyclopedia of Archaeal and Bacterial Type Strains, Phase II (KMG-II): from individual species to whole genera.</title>
        <authorList>
            <person name="Goeker M."/>
        </authorList>
    </citation>
    <scope>NUCLEOTIDE SEQUENCE [LARGE SCALE GENOMIC DNA]</scope>
    <source>
        <strain evidence="2 3">DSM 40477</strain>
    </source>
</reference>
<evidence type="ECO:0000256" key="1">
    <source>
        <dbReference type="SAM" id="MobiDB-lite"/>
    </source>
</evidence>
<name>A0ABT1I0Y9_STRSD</name>
<proteinExistence type="predicted"/>
<comment type="caution">
    <text evidence="2">The sequence shown here is derived from an EMBL/GenBank/DDBJ whole genome shotgun (WGS) entry which is preliminary data.</text>
</comment>
<dbReference type="Proteomes" id="UP001205311">
    <property type="component" value="Unassembled WGS sequence"/>
</dbReference>
<feature type="region of interest" description="Disordered" evidence="1">
    <location>
        <begin position="1"/>
        <end position="43"/>
    </location>
</feature>
<protein>
    <submittedName>
        <fullName evidence="2">Uncharacterized protein</fullName>
    </submittedName>
</protein>
<evidence type="ECO:0000313" key="3">
    <source>
        <dbReference type="Proteomes" id="UP001205311"/>
    </source>
</evidence>
<sequence length="188" mass="19561">MSWRPRRAATVAAAVGPVAPSPFRAGAGPPDAVGPRNPTSRTTVGSCAVDRLPDAPPSAGAPAREAAEILVRCLRAHTTDPWPERPVHTRLRARTMTITGLAAEPALGASGEGDRPPAPRLRADSLELVDGELVVRTAGSPVVWRFFRPGLAGPVTVEATRVRGRVLGLLPVTVTPGSGPIPRCRSSS</sequence>
<organism evidence="2 3">
    <name type="scientific">Streptoalloteichus tenebrarius (strain ATCC 17920 / DSM 40477 / JCM 4838 / CBS 697.72 / NBRC 16177 / NCIMB 11028 / NRRL B-12390 / A12253. 1 / ISP 5477)</name>
    <name type="common">Streptomyces tenebrarius</name>
    <dbReference type="NCBI Taxonomy" id="1933"/>
    <lineage>
        <taxon>Bacteria</taxon>
        <taxon>Bacillati</taxon>
        <taxon>Actinomycetota</taxon>
        <taxon>Actinomycetes</taxon>
        <taxon>Pseudonocardiales</taxon>
        <taxon>Pseudonocardiaceae</taxon>
        <taxon>Streptoalloteichus</taxon>
    </lineage>
</organism>
<keyword evidence="3" id="KW-1185">Reference proteome</keyword>